<feature type="transmembrane region" description="Helical" evidence="1">
    <location>
        <begin position="44"/>
        <end position="73"/>
    </location>
</feature>
<accession>A0ABV5I8F0</accession>
<sequence>MRNSTIRSILHDRFRAVAQSPGVDLATMLKYALMAQRRQHVRDAVLAVLAVVTLLTLSSSLVLLPLFLAWLVVFVELYDAYESVILTKLTRDSFDPADAPLPSSPSMRDHLVDIADRGAGNVTVFADYSPFVGHGSRINNWSFTMNVAKARSGETVVPFAVGELYDRVAAEIGALGLPGLTVENKLFVNGLDLRYETDPELQAAVLPDALLPPVPIVSERFIHELRDNPRTRARPYLTVSVTGWEGEVVISIFLRFVLLAEKGMMFTEAGYSLLPPLREAYREVDRLVNHPPAQRMARLAVAALGRTFGGLLLAVPNTVAAVSEPGRRRRQHRAGIKAIRGHTFNYGAAHNPRERATDNLYHRYFQQLDKEMYVKAAEQRIMDAVADFLEEHNVDVSDLRDRQTTILNNGIFVTGQAQVTTNSMAAGTGAVARAESRIRQGLGQAASAAQRSAG</sequence>
<gene>
    <name evidence="2" type="ORF">ACFFV7_03305</name>
</gene>
<dbReference type="RefSeq" id="WP_189645792.1">
    <property type="nucleotide sequence ID" value="NZ_BMRC01000001.1"/>
</dbReference>
<dbReference type="EMBL" id="JBHMEI010000001">
    <property type="protein sequence ID" value="MFB9200210.1"/>
    <property type="molecule type" value="Genomic_DNA"/>
</dbReference>
<keyword evidence="1" id="KW-1133">Transmembrane helix</keyword>
<reference evidence="2 3" key="1">
    <citation type="submission" date="2024-09" db="EMBL/GenBank/DDBJ databases">
        <authorList>
            <person name="Sun Q."/>
            <person name="Mori K."/>
        </authorList>
    </citation>
    <scope>NUCLEOTIDE SEQUENCE [LARGE SCALE GENOMIC DNA]</scope>
    <source>
        <strain evidence="2 3">CCM 3426</strain>
    </source>
</reference>
<organism evidence="2 3">
    <name type="scientific">Nonomuraea spiralis</name>
    <dbReference type="NCBI Taxonomy" id="46182"/>
    <lineage>
        <taxon>Bacteria</taxon>
        <taxon>Bacillati</taxon>
        <taxon>Actinomycetota</taxon>
        <taxon>Actinomycetes</taxon>
        <taxon>Streptosporangiales</taxon>
        <taxon>Streptosporangiaceae</taxon>
        <taxon>Nonomuraea</taxon>
    </lineage>
</organism>
<name>A0ABV5I8F0_9ACTN</name>
<keyword evidence="1" id="KW-0472">Membrane</keyword>
<evidence type="ECO:0000313" key="2">
    <source>
        <dbReference type="EMBL" id="MFB9200210.1"/>
    </source>
</evidence>
<dbReference type="Proteomes" id="UP001589647">
    <property type="component" value="Unassembled WGS sequence"/>
</dbReference>
<proteinExistence type="predicted"/>
<keyword evidence="1" id="KW-0812">Transmembrane</keyword>
<evidence type="ECO:0000256" key="1">
    <source>
        <dbReference type="SAM" id="Phobius"/>
    </source>
</evidence>
<keyword evidence="3" id="KW-1185">Reference proteome</keyword>
<comment type="caution">
    <text evidence="2">The sequence shown here is derived from an EMBL/GenBank/DDBJ whole genome shotgun (WGS) entry which is preliminary data.</text>
</comment>
<protein>
    <submittedName>
        <fullName evidence="2">Uncharacterized protein</fullName>
    </submittedName>
</protein>
<evidence type="ECO:0000313" key="3">
    <source>
        <dbReference type="Proteomes" id="UP001589647"/>
    </source>
</evidence>